<reference evidence="2" key="1">
    <citation type="submission" date="2022-10" db="EMBL/GenBank/DDBJ databases">
        <authorList>
            <person name="Chen Y."/>
            <person name="Dougan E. K."/>
            <person name="Chan C."/>
            <person name="Rhodes N."/>
            <person name="Thang M."/>
        </authorList>
    </citation>
    <scope>NUCLEOTIDE SEQUENCE</scope>
</reference>
<protein>
    <submittedName>
        <fullName evidence="2">Uncharacterized protein</fullName>
    </submittedName>
</protein>
<evidence type="ECO:0000256" key="1">
    <source>
        <dbReference type="SAM" id="MobiDB-lite"/>
    </source>
</evidence>
<sequence length="67" mass="6938">MMAMTRPGATGLQLGQVGSAPAPAIAADNSVEVTTRQIELGVKLKHCTPSGKTHEETAAEMTSSQNE</sequence>
<name>A0A9P1GSY4_9DINO</name>
<dbReference type="Proteomes" id="UP001152797">
    <property type="component" value="Unassembled WGS sequence"/>
</dbReference>
<dbReference type="EMBL" id="CAMXCT010006799">
    <property type="protein sequence ID" value="CAI4020255.1"/>
    <property type="molecule type" value="Genomic_DNA"/>
</dbReference>
<dbReference type="EMBL" id="CAMXCT030006799">
    <property type="protein sequence ID" value="CAL4807567.1"/>
    <property type="molecule type" value="Genomic_DNA"/>
</dbReference>
<organism evidence="2">
    <name type="scientific">Cladocopium goreaui</name>
    <dbReference type="NCBI Taxonomy" id="2562237"/>
    <lineage>
        <taxon>Eukaryota</taxon>
        <taxon>Sar</taxon>
        <taxon>Alveolata</taxon>
        <taxon>Dinophyceae</taxon>
        <taxon>Suessiales</taxon>
        <taxon>Symbiodiniaceae</taxon>
        <taxon>Cladocopium</taxon>
    </lineage>
</organism>
<evidence type="ECO:0000313" key="4">
    <source>
        <dbReference type="Proteomes" id="UP001152797"/>
    </source>
</evidence>
<dbReference type="EMBL" id="CAMXCT020006799">
    <property type="protein sequence ID" value="CAL1173630.1"/>
    <property type="molecule type" value="Genomic_DNA"/>
</dbReference>
<evidence type="ECO:0000313" key="3">
    <source>
        <dbReference type="EMBL" id="CAL1173630.1"/>
    </source>
</evidence>
<feature type="region of interest" description="Disordered" evidence="1">
    <location>
        <begin position="47"/>
        <end position="67"/>
    </location>
</feature>
<reference evidence="3" key="2">
    <citation type="submission" date="2024-04" db="EMBL/GenBank/DDBJ databases">
        <authorList>
            <person name="Chen Y."/>
            <person name="Shah S."/>
            <person name="Dougan E. K."/>
            <person name="Thang M."/>
            <person name="Chan C."/>
        </authorList>
    </citation>
    <scope>NUCLEOTIDE SEQUENCE [LARGE SCALE GENOMIC DNA]</scope>
</reference>
<evidence type="ECO:0000313" key="2">
    <source>
        <dbReference type="EMBL" id="CAI4020255.1"/>
    </source>
</evidence>
<dbReference type="AlphaFoldDB" id="A0A9P1GSY4"/>
<proteinExistence type="predicted"/>
<gene>
    <name evidence="2" type="ORF">C1SCF055_LOCUS44692</name>
</gene>
<keyword evidence="4" id="KW-1185">Reference proteome</keyword>
<comment type="caution">
    <text evidence="2">The sequence shown here is derived from an EMBL/GenBank/DDBJ whole genome shotgun (WGS) entry which is preliminary data.</text>
</comment>
<accession>A0A9P1GSY4</accession>